<dbReference type="EMBL" id="CP047898">
    <property type="protein sequence ID" value="QHK20548.1"/>
    <property type="molecule type" value="Genomic_DNA"/>
</dbReference>
<dbReference type="KEGG" id="psey:GU243_13305"/>
<dbReference type="GO" id="GO:0003677">
    <property type="term" value="F:DNA binding"/>
    <property type="evidence" value="ECO:0007669"/>
    <property type="project" value="InterPro"/>
</dbReference>
<evidence type="ECO:0000313" key="3">
    <source>
        <dbReference type="Proteomes" id="UP000464186"/>
    </source>
</evidence>
<dbReference type="Gene3D" id="3.40.1410.10">
    <property type="entry name" value="Chorismate lyase-like"/>
    <property type="match status" value="1"/>
</dbReference>
<feature type="domain" description="UbiC transcription regulator-associated" evidence="1">
    <location>
        <begin position="4"/>
        <end position="45"/>
    </location>
</feature>
<proteinExistence type="predicted"/>
<dbReference type="InterPro" id="IPR011663">
    <property type="entry name" value="UTRA"/>
</dbReference>
<name>A0A6P1NMP2_9MICC</name>
<organism evidence="2 3">
    <name type="scientific">Pseudarthrobacter psychrotolerans</name>
    <dbReference type="NCBI Taxonomy" id="2697569"/>
    <lineage>
        <taxon>Bacteria</taxon>
        <taxon>Bacillati</taxon>
        <taxon>Actinomycetota</taxon>
        <taxon>Actinomycetes</taxon>
        <taxon>Micrococcales</taxon>
        <taxon>Micrococcaceae</taxon>
        <taxon>Pseudarthrobacter</taxon>
    </lineage>
</organism>
<reference evidence="2 3" key="1">
    <citation type="submission" date="2020-01" db="EMBL/GenBank/DDBJ databases">
        <title>Pseudarthrobacter psychrotolerans sp. nov., isolated from antarctic soil.</title>
        <authorList>
            <person name="Shin Y."/>
            <person name="Park W."/>
        </authorList>
    </citation>
    <scope>NUCLEOTIDE SEQUENCE [LARGE SCALE GENOMIC DNA]</scope>
    <source>
        <strain evidence="2 3">YJ56</strain>
    </source>
</reference>
<dbReference type="SUPFAM" id="SSF64288">
    <property type="entry name" value="Chorismate lyase-like"/>
    <property type="match status" value="1"/>
</dbReference>
<dbReference type="AlphaFoldDB" id="A0A6P1NMP2"/>
<dbReference type="Proteomes" id="UP000464186">
    <property type="component" value="Chromosome"/>
</dbReference>
<accession>A0A6P1NMP2</accession>
<protein>
    <submittedName>
        <fullName evidence="2">UTRA domain-containing protein</fullName>
    </submittedName>
</protein>
<dbReference type="InterPro" id="IPR028978">
    <property type="entry name" value="Chorismate_lyase_/UTRA_dom_sf"/>
</dbReference>
<evidence type="ECO:0000259" key="1">
    <source>
        <dbReference type="Pfam" id="PF07702"/>
    </source>
</evidence>
<dbReference type="Pfam" id="PF07702">
    <property type="entry name" value="UTRA"/>
    <property type="match status" value="1"/>
</dbReference>
<dbReference type="GO" id="GO:0006355">
    <property type="term" value="P:regulation of DNA-templated transcription"/>
    <property type="evidence" value="ECO:0007669"/>
    <property type="project" value="InterPro"/>
</dbReference>
<keyword evidence="3" id="KW-1185">Reference proteome</keyword>
<gene>
    <name evidence="2" type="ORF">GU243_13305</name>
</gene>
<evidence type="ECO:0000313" key="2">
    <source>
        <dbReference type="EMBL" id="QHK20548.1"/>
    </source>
</evidence>
<sequence>MRTDDSGALDLSDGDPILAVETLLLTRDGRPGGWRRAIHRADDFKYVFASNR</sequence>